<organism evidence="2">
    <name type="scientific">Candida albicans</name>
    <name type="common">Yeast</name>
    <dbReference type="NCBI Taxonomy" id="5476"/>
    <lineage>
        <taxon>Eukaryota</taxon>
        <taxon>Fungi</taxon>
        <taxon>Dikarya</taxon>
        <taxon>Ascomycota</taxon>
        <taxon>Saccharomycotina</taxon>
        <taxon>Pichiomycetes</taxon>
        <taxon>Debaryomycetaceae</taxon>
        <taxon>Candida/Lodderomyces clade</taxon>
        <taxon>Candida</taxon>
    </lineage>
</organism>
<dbReference type="InterPro" id="IPR051289">
    <property type="entry name" value="LAGLIDADG_Endonuclease"/>
</dbReference>
<accession>S5U5G2</accession>
<dbReference type="Gene3D" id="3.10.28.10">
    <property type="entry name" value="Homing endonucleases"/>
    <property type="match status" value="2"/>
</dbReference>
<proteinExistence type="predicted"/>
<dbReference type="InterPro" id="IPR027434">
    <property type="entry name" value="Homing_endonucl"/>
</dbReference>
<dbReference type="GO" id="GO:0005739">
    <property type="term" value="C:mitochondrion"/>
    <property type="evidence" value="ECO:0007669"/>
    <property type="project" value="UniProtKB-ARBA"/>
</dbReference>
<dbReference type="AlphaFoldDB" id="S5U5G2"/>
<reference evidence="2" key="1">
    <citation type="submission" date="2013-04" db="EMBL/GenBank/DDBJ databases">
        <authorList>
            <person name="Fricova D."/>
            <person name="Brejova B."/>
            <person name="Nosek J."/>
        </authorList>
    </citation>
    <scope>NUCLEOTIDE SEQUENCE</scope>
    <source>
        <strain evidence="2">CBS 562</strain>
    </source>
</reference>
<sequence length="243" mass="29198">KSKYHLRYKEYIILYWVGLLDGAGNIQVNHTNSKLLYRFIIRLNYNILNLYMLTLIQHILKGHIYIKHNNINWVVNNKDEIMNLIRILDKYPVLTTARRTQLEFMKANIKYDNINWYLSNRNLKYNNIDIYKSNIIKYLNQERDIQYPHFKLWLLGFIECQGTFNIHHKDPIFKIGLYNDKYLLGYINDWLIGKNKIKSKGNELYILEIYNKSVLVRLADHISTYGLLGHNSIHFINFVNLIK</sequence>
<evidence type="ECO:0000313" key="2">
    <source>
        <dbReference type="EMBL" id="AGS44346.1"/>
    </source>
</evidence>
<dbReference type="VEuPathDB" id="FungiDB:CM_00250W"/>
<gene>
    <name evidence="2" type="primary">cox1-I4</name>
</gene>
<dbReference type="EMBL" id="KC993188">
    <property type="protein sequence ID" value="AGS44346.1"/>
    <property type="molecule type" value="Genomic_DNA"/>
</dbReference>
<protein>
    <recommendedName>
        <fullName evidence="1">Homing endonuclease LAGLIDADG domain-containing protein</fullName>
    </recommendedName>
</protein>
<dbReference type="PANTHER" id="PTHR36181:SF2">
    <property type="entry name" value="INTRON-ENCODED ENDONUCLEASE AI3-RELATED"/>
    <property type="match status" value="1"/>
</dbReference>
<keyword evidence="2" id="KW-0496">Mitochondrion</keyword>
<dbReference type="SUPFAM" id="SSF55608">
    <property type="entry name" value="Homing endonucleases"/>
    <property type="match status" value="2"/>
</dbReference>
<name>S5U5G2_CANAX</name>
<dbReference type="Pfam" id="PF00961">
    <property type="entry name" value="LAGLIDADG_1"/>
    <property type="match status" value="1"/>
</dbReference>
<feature type="non-terminal residue" evidence="2">
    <location>
        <position position="1"/>
    </location>
</feature>
<dbReference type="PANTHER" id="PTHR36181">
    <property type="entry name" value="INTRON-ENCODED ENDONUCLEASE AI3-RELATED"/>
    <property type="match status" value="1"/>
</dbReference>
<dbReference type="InterPro" id="IPR004860">
    <property type="entry name" value="LAGLIDADG_dom"/>
</dbReference>
<evidence type="ECO:0000259" key="1">
    <source>
        <dbReference type="Pfam" id="PF00961"/>
    </source>
</evidence>
<feature type="domain" description="Homing endonuclease LAGLIDADG" evidence="1">
    <location>
        <begin position="16"/>
        <end position="107"/>
    </location>
</feature>
<geneLocation type="mitochondrion" evidence="2"/>
<dbReference type="GO" id="GO:0004519">
    <property type="term" value="F:endonuclease activity"/>
    <property type="evidence" value="ECO:0007669"/>
    <property type="project" value="InterPro"/>
</dbReference>